<protein>
    <submittedName>
        <fullName evidence="1">Uncharacterized protein</fullName>
    </submittedName>
</protein>
<dbReference type="AlphaFoldDB" id="A0AA40APC5"/>
<proteinExistence type="predicted"/>
<organism evidence="1 2">
    <name type="scientific">Lasiosphaeris hirsuta</name>
    <dbReference type="NCBI Taxonomy" id="260670"/>
    <lineage>
        <taxon>Eukaryota</taxon>
        <taxon>Fungi</taxon>
        <taxon>Dikarya</taxon>
        <taxon>Ascomycota</taxon>
        <taxon>Pezizomycotina</taxon>
        <taxon>Sordariomycetes</taxon>
        <taxon>Sordariomycetidae</taxon>
        <taxon>Sordariales</taxon>
        <taxon>Lasiosphaeriaceae</taxon>
        <taxon>Lasiosphaeris</taxon>
    </lineage>
</organism>
<sequence length="121" mass="13198">MPKPEQWIRNTKPNRGIETVSVDLWVWPLCGKCLLWSLGNSWGRSGGRAGRKFDVGGVGLTASCSCGRATLASHSRRRQFPTIFSACVVRTVQTPPPRAGLFFRLSPTFPGLVEGDAIRVG</sequence>
<gene>
    <name evidence="1" type="ORF">B0H67DRAFT_155655</name>
</gene>
<dbReference type="Proteomes" id="UP001172102">
    <property type="component" value="Unassembled WGS sequence"/>
</dbReference>
<name>A0AA40APC5_9PEZI</name>
<reference evidence="1" key="1">
    <citation type="submission" date="2023-06" db="EMBL/GenBank/DDBJ databases">
        <title>Genome-scale phylogeny and comparative genomics of the fungal order Sordariales.</title>
        <authorList>
            <consortium name="Lawrence Berkeley National Laboratory"/>
            <person name="Hensen N."/>
            <person name="Bonometti L."/>
            <person name="Westerberg I."/>
            <person name="Brannstrom I.O."/>
            <person name="Guillou S."/>
            <person name="Cros-Aarteil S."/>
            <person name="Calhoun S."/>
            <person name="Haridas S."/>
            <person name="Kuo A."/>
            <person name="Mondo S."/>
            <person name="Pangilinan J."/>
            <person name="Riley R."/>
            <person name="Labutti K."/>
            <person name="Andreopoulos B."/>
            <person name="Lipzen A."/>
            <person name="Chen C."/>
            <person name="Yanf M."/>
            <person name="Daum C."/>
            <person name="Ng V."/>
            <person name="Clum A."/>
            <person name="Steindorff A."/>
            <person name="Ohm R."/>
            <person name="Martin F."/>
            <person name="Silar P."/>
            <person name="Natvig D."/>
            <person name="Lalanne C."/>
            <person name="Gautier V."/>
            <person name="Ament-Velasquez S.L."/>
            <person name="Kruys A."/>
            <person name="Hutchinson M.I."/>
            <person name="Powell A.J."/>
            <person name="Barry K."/>
            <person name="Miller A.N."/>
            <person name="Grigoriev I.V."/>
            <person name="Debuchy R."/>
            <person name="Gladieux P."/>
            <person name="Thoren M.H."/>
            <person name="Johannesson H."/>
        </authorList>
    </citation>
    <scope>NUCLEOTIDE SEQUENCE</scope>
    <source>
        <strain evidence="1">SMH4607-1</strain>
    </source>
</reference>
<evidence type="ECO:0000313" key="2">
    <source>
        <dbReference type="Proteomes" id="UP001172102"/>
    </source>
</evidence>
<keyword evidence="2" id="KW-1185">Reference proteome</keyword>
<comment type="caution">
    <text evidence="1">The sequence shown here is derived from an EMBL/GenBank/DDBJ whole genome shotgun (WGS) entry which is preliminary data.</text>
</comment>
<accession>A0AA40APC5</accession>
<dbReference type="EMBL" id="JAUKUA010000003">
    <property type="protein sequence ID" value="KAK0719543.1"/>
    <property type="molecule type" value="Genomic_DNA"/>
</dbReference>
<evidence type="ECO:0000313" key="1">
    <source>
        <dbReference type="EMBL" id="KAK0719543.1"/>
    </source>
</evidence>